<dbReference type="Pfam" id="PF00078">
    <property type="entry name" value="RVT_1"/>
    <property type="match status" value="1"/>
</dbReference>
<proteinExistence type="predicted"/>
<dbReference type="GO" id="GO:0003964">
    <property type="term" value="F:RNA-directed DNA polymerase activity"/>
    <property type="evidence" value="ECO:0007669"/>
    <property type="project" value="UniProtKB-KW"/>
</dbReference>
<keyword evidence="3" id="KW-1185">Reference proteome</keyword>
<evidence type="ECO:0000313" key="3">
    <source>
        <dbReference type="Proteomes" id="UP000299102"/>
    </source>
</evidence>
<name>A0A4C1TUT6_EUMVA</name>
<comment type="caution">
    <text evidence="2">The sequence shown here is derived from an EMBL/GenBank/DDBJ whole genome shotgun (WGS) entry which is preliminary data.</text>
</comment>
<sequence length="612" mass="69778">MRLGSPIGDCPPLRKTITSWKKVSAALEETDTPVLNNIPDDIVSTDAIDNAIGALTSHITTVVENSSRKVPAKSDRKELPGDVIELIRDKNAALRRAGKYPTRENRSRARALQRRVKARIKEIKKDNWSDLMAEISPSHKAYWRLAKALKTEGAVPTPALKRPDNSIAFDDREKAECLADSIEQQCSENPPYDAEHVRRVEEEVRHRVSLPPKDGLDPITLDEVSKLIKGLKIRKSPGRDTISSKAIKCFSAPLVALLVAIFNACIQNCYFPTAWKEAVVIGIPKPGKPRDPRQLQTYKSFERISNRHFSFRLDNTYSSVRPIRAGVPQGSTLSPLLYSAYVNDIPRPSSGVQLALFADDTALYLRSNCLRNILPRLQRAIDELTQWLRLWRIEVNPEKSASIYFNYSTRKSTVPVPIDTPSLKILNQSIPWQHHYKYLGITLDKHLHFRDHISLVRKLALFYLSRLYGMIGRKSKMSLRNKRTIYTMCIRPVMTYASPVFANARTDILYDLQIVQNKFYRRAADAPWYVKNSILHRDLELPTISKYMRDASERFFDIANSHPNPLIVSAVSYEPPPSHHFCRRPRSVMLDPPDDLTVEVEKLIEVNKMAIE</sequence>
<dbReference type="InterPro" id="IPR052560">
    <property type="entry name" value="RdDP_mobile_element"/>
</dbReference>
<dbReference type="STRING" id="151549.A0A4C1TUT6"/>
<keyword evidence="2" id="KW-0808">Transferase</keyword>
<feature type="domain" description="Reverse transcriptase" evidence="1">
    <location>
        <begin position="104"/>
        <end position="443"/>
    </location>
</feature>
<dbReference type="EMBL" id="BGZK01000089">
    <property type="protein sequence ID" value="GBP17654.1"/>
    <property type="molecule type" value="Genomic_DNA"/>
</dbReference>
<dbReference type="PANTHER" id="PTHR36688:SF1">
    <property type="entry name" value="ENDONUCLEASE_EXONUCLEASE_PHOSPHATASE DOMAIN-CONTAINING PROTEIN"/>
    <property type="match status" value="1"/>
</dbReference>
<organism evidence="2 3">
    <name type="scientific">Eumeta variegata</name>
    <name type="common">Bagworm moth</name>
    <name type="synonym">Eumeta japonica</name>
    <dbReference type="NCBI Taxonomy" id="151549"/>
    <lineage>
        <taxon>Eukaryota</taxon>
        <taxon>Metazoa</taxon>
        <taxon>Ecdysozoa</taxon>
        <taxon>Arthropoda</taxon>
        <taxon>Hexapoda</taxon>
        <taxon>Insecta</taxon>
        <taxon>Pterygota</taxon>
        <taxon>Neoptera</taxon>
        <taxon>Endopterygota</taxon>
        <taxon>Lepidoptera</taxon>
        <taxon>Glossata</taxon>
        <taxon>Ditrysia</taxon>
        <taxon>Tineoidea</taxon>
        <taxon>Psychidae</taxon>
        <taxon>Oiketicinae</taxon>
        <taxon>Eumeta</taxon>
    </lineage>
</organism>
<reference evidence="2 3" key="1">
    <citation type="journal article" date="2019" name="Commun. Biol.">
        <title>The bagworm genome reveals a unique fibroin gene that provides high tensile strength.</title>
        <authorList>
            <person name="Kono N."/>
            <person name="Nakamura H."/>
            <person name="Ohtoshi R."/>
            <person name="Tomita M."/>
            <person name="Numata K."/>
            <person name="Arakawa K."/>
        </authorList>
    </citation>
    <scope>NUCLEOTIDE SEQUENCE [LARGE SCALE GENOMIC DNA]</scope>
</reference>
<dbReference type="OrthoDB" id="416454at2759"/>
<dbReference type="SUPFAM" id="SSF56672">
    <property type="entry name" value="DNA/RNA polymerases"/>
    <property type="match status" value="1"/>
</dbReference>
<dbReference type="InterPro" id="IPR000477">
    <property type="entry name" value="RT_dom"/>
</dbReference>
<protein>
    <submittedName>
        <fullName evidence="2">Probable RNA-directed DNA polymerase from transposon BS</fullName>
    </submittedName>
</protein>
<dbReference type="AlphaFoldDB" id="A0A4C1TUT6"/>
<gene>
    <name evidence="2" type="primary">RTase</name>
    <name evidence="2" type="ORF">EVAR_8650_1</name>
</gene>
<evidence type="ECO:0000259" key="1">
    <source>
        <dbReference type="PROSITE" id="PS50878"/>
    </source>
</evidence>
<keyword evidence="2" id="KW-0548">Nucleotidyltransferase</keyword>
<dbReference type="PROSITE" id="PS50878">
    <property type="entry name" value="RT_POL"/>
    <property type="match status" value="1"/>
</dbReference>
<dbReference type="PANTHER" id="PTHR36688">
    <property type="entry name" value="ENDO/EXONUCLEASE/PHOSPHATASE DOMAIN-CONTAINING PROTEIN"/>
    <property type="match status" value="1"/>
</dbReference>
<evidence type="ECO:0000313" key="2">
    <source>
        <dbReference type="EMBL" id="GBP17654.1"/>
    </source>
</evidence>
<keyword evidence="2" id="KW-0695">RNA-directed DNA polymerase</keyword>
<dbReference type="InterPro" id="IPR043502">
    <property type="entry name" value="DNA/RNA_pol_sf"/>
</dbReference>
<accession>A0A4C1TUT6</accession>
<dbReference type="Proteomes" id="UP000299102">
    <property type="component" value="Unassembled WGS sequence"/>
</dbReference>